<proteinExistence type="predicted"/>
<organism evidence="2 3">
    <name type="scientific">Porphyra umbilicalis</name>
    <name type="common">Purple laver</name>
    <name type="synonym">Red alga</name>
    <dbReference type="NCBI Taxonomy" id="2786"/>
    <lineage>
        <taxon>Eukaryota</taxon>
        <taxon>Rhodophyta</taxon>
        <taxon>Bangiophyceae</taxon>
        <taxon>Bangiales</taxon>
        <taxon>Bangiaceae</taxon>
        <taxon>Porphyra</taxon>
    </lineage>
</organism>
<dbReference type="EMBL" id="KV919110">
    <property type="protein sequence ID" value="OSX71760.1"/>
    <property type="molecule type" value="Genomic_DNA"/>
</dbReference>
<gene>
    <name evidence="2" type="ORF">BU14_0504s0013</name>
</gene>
<evidence type="ECO:0000313" key="3">
    <source>
        <dbReference type="Proteomes" id="UP000218209"/>
    </source>
</evidence>
<feature type="region of interest" description="Disordered" evidence="1">
    <location>
        <begin position="1"/>
        <end position="32"/>
    </location>
</feature>
<evidence type="ECO:0000256" key="1">
    <source>
        <dbReference type="SAM" id="MobiDB-lite"/>
    </source>
</evidence>
<evidence type="ECO:0008006" key="4">
    <source>
        <dbReference type="Google" id="ProtNLM"/>
    </source>
</evidence>
<dbReference type="Proteomes" id="UP000218209">
    <property type="component" value="Unassembled WGS sequence"/>
</dbReference>
<evidence type="ECO:0000313" key="2">
    <source>
        <dbReference type="EMBL" id="OSX71760.1"/>
    </source>
</evidence>
<accession>A0A1X6NTC9</accession>
<sequence length="560" mass="59302">MAPHDDPCRSSGGANLPPSPPPPSSQPDGPAVHLLDLPDDVLVLVAARLWAPGGGGGAKFVAACHRTRRLGLAALRTLTIRWCPARCHWPEQSTPGPDKSDRPLHPHPPALDARLPSLIAFLAVATRVRVLTIVDSPALPRSDSNGDASPRPPCSRGDDEREEVWRAVGAALGGHPLDEVKGDGAVASVLVGRKAVGGARLRVLHLTGVGHRAVPTMAVALRGVASTVVRLTLHALPDTPDLLAGLFRSAGRLPALTHLFLTVERRSRPVAVFGGDEAAAIASACPGLTNVEMQCSPLTGWGASWAVARDALPQLTSFRFAFLRRGNKPRAADFAALLARRQMVKVRLCPSRDSATPIVAALQSVDRLPKVLHMGMPMEVDDAVQLLENSTATADIKSLSLKLRGYPNLLLQGAARLPCLHTLWLRCVNRGGDVPAVPDAAHWAVPPTLRSLLLEMRHQVTPADAATADLALVRWVVASVGASRVAHLTDVRLCVRIPPGPELQAALGPLVAALANQLRTVILGVKSISDDGMGKRQRMEAALSAALPRAKVQVKPSHSF</sequence>
<reference evidence="2 3" key="1">
    <citation type="submission" date="2017-03" db="EMBL/GenBank/DDBJ databases">
        <title>WGS assembly of Porphyra umbilicalis.</title>
        <authorList>
            <person name="Brawley S.H."/>
            <person name="Blouin N.A."/>
            <person name="Ficko-Blean E."/>
            <person name="Wheeler G.L."/>
            <person name="Lohr M."/>
            <person name="Goodson H.V."/>
            <person name="Jenkins J.W."/>
            <person name="Blaby-Haas C.E."/>
            <person name="Helliwell K.E."/>
            <person name="Chan C."/>
            <person name="Marriage T."/>
            <person name="Bhattacharya D."/>
            <person name="Klein A.S."/>
            <person name="Badis Y."/>
            <person name="Brodie J."/>
            <person name="Cao Y."/>
            <person name="Collen J."/>
            <person name="Dittami S.M."/>
            <person name="Gachon C.M."/>
            <person name="Green B.R."/>
            <person name="Karpowicz S."/>
            <person name="Kim J.W."/>
            <person name="Kudahl U."/>
            <person name="Lin S."/>
            <person name="Michel G."/>
            <person name="Mittag M."/>
            <person name="Olson B.J."/>
            <person name="Pangilinan J."/>
            <person name="Peng Y."/>
            <person name="Qiu H."/>
            <person name="Shu S."/>
            <person name="Singer J.T."/>
            <person name="Smith A.G."/>
            <person name="Sprecher B.N."/>
            <person name="Wagner V."/>
            <person name="Wang W."/>
            <person name="Wang Z.-Y."/>
            <person name="Yan J."/>
            <person name="Yarish C."/>
            <person name="Zoeuner-Riek S."/>
            <person name="Zhuang Y."/>
            <person name="Zou Y."/>
            <person name="Lindquist E.A."/>
            <person name="Grimwood J."/>
            <person name="Barry K."/>
            <person name="Rokhsar D.S."/>
            <person name="Schmutz J."/>
            <person name="Stiller J.W."/>
            <person name="Grossman A.R."/>
            <person name="Prochnik S.E."/>
        </authorList>
    </citation>
    <scope>NUCLEOTIDE SEQUENCE [LARGE SCALE GENOMIC DNA]</scope>
    <source>
        <strain evidence="2">4086291</strain>
    </source>
</reference>
<name>A0A1X6NTC9_PORUM</name>
<keyword evidence="3" id="KW-1185">Reference proteome</keyword>
<feature type="region of interest" description="Disordered" evidence="1">
    <location>
        <begin position="139"/>
        <end position="160"/>
    </location>
</feature>
<dbReference type="AlphaFoldDB" id="A0A1X6NTC9"/>
<protein>
    <recommendedName>
        <fullName evidence="4">F-box domain-containing protein</fullName>
    </recommendedName>
</protein>